<reference evidence="3 4" key="1">
    <citation type="submission" date="2016-10" db="EMBL/GenBank/DDBJ databases">
        <authorList>
            <person name="de Groot N.N."/>
        </authorList>
    </citation>
    <scope>NUCLEOTIDE SEQUENCE [LARGE SCALE GENOMIC DNA]</scope>
    <source>
        <strain evidence="3 4">CGMCC 4.3519</strain>
    </source>
</reference>
<feature type="region of interest" description="Disordered" evidence="1">
    <location>
        <begin position="224"/>
        <end position="260"/>
    </location>
</feature>
<organism evidence="3 4">
    <name type="scientific">Streptomyces radiopugnans</name>
    <dbReference type="NCBI Taxonomy" id="403935"/>
    <lineage>
        <taxon>Bacteria</taxon>
        <taxon>Bacillati</taxon>
        <taxon>Actinomycetota</taxon>
        <taxon>Actinomycetes</taxon>
        <taxon>Kitasatosporales</taxon>
        <taxon>Streptomycetaceae</taxon>
        <taxon>Streptomyces</taxon>
    </lineage>
</organism>
<evidence type="ECO:0000256" key="1">
    <source>
        <dbReference type="SAM" id="MobiDB-lite"/>
    </source>
</evidence>
<name>A0A1H8ZCM8_9ACTN</name>
<keyword evidence="4" id="KW-1185">Reference proteome</keyword>
<accession>A0A1H8ZCM8</accession>
<dbReference type="PROSITE" id="PS51257">
    <property type="entry name" value="PROKAR_LIPOPROTEIN"/>
    <property type="match status" value="1"/>
</dbReference>
<dbReference type="Proteomes" id="UP000199055">
    <property type="component" value="Unassembled WGS sequence"/>
</dbReference>
<gene>
    <name evidence="3" type="ORF">SAMN05216481_101453</name>
</gene>
<evidence type="ECO:0008006" key="5">
    <source>
        <dbReference type="Google" id="ProtNLM"/>
    </source>
</evidence>
<feature type="signal peptide" evidence="2">
    <location>
        <begin position="1"/>
        <end position="32"/>
    </location>
</feature>
<evidence type="ECO:0000313" key="4">
    <source>
        <dbReference type="Proteomes" id="UP000199055"/>
    </source>
</evidence>
<dbReference type="RefSeq" id="WP_093654760.1">
    <property type="nucleotide sequence ID" value="NZ_FOET01000001.1"/>
</dbReference>
<dbReference type="EMBL" id="FOET01000001">
    <property type="protein sequence ID" value="SEP62121.1"/>
    <property type="molecule type" value="Genomic_DNA"/>
</dbReference>
<dbReference type="STRING" id="403935.SAMN05216481_101453"/>
<proteinExistence type="predicted"/>
<dbReference type="AlphaFoldDB" id="A0A1H8ZCM8"/>
<feature type="chain" id="PRO_5011582702" description="Adhesin" evidence="2">
    <location>
        <begin position="33"/>
        <end position="260"/>
    </location>
</feature>
<keyword evidence="2" id="KW-0732">Signal</keyword>
<evidence type="ECO:0000313" key="3">
    <source>
        <dbReference type="EMBL" id="SEP62121.1"/>
    </source>
</evidence>
<sequence>MATETRRSTVRALVAVVLAVAATAGVAGCVDAGDVPPEHRAFEVGKEVEALVVEVEDSPVEVVAADRADVRVTRWFDGVAYGGSTGARWSMEGGTLSLGPACSGLASCDIRHRVEVPHRLAVRVEGRNGDVTARGFRKALAVSADNGGIRVRDATGPLELSGDNGSVEATGIGSREVTAEADDGGLRLALVRVPERVEARGRNGSVTVEVPRAAYRVDAEADNGGTRVEVPRGGAGDPAITARAAGGDVTVRPASRRDRP</sequence>
<evidence type="ECO:0000256" key="2">
    <source>
        <dbReference type="SAM" id="SignalP"/>
    </source>
</evidence>
<protein>
    <recommendedName>
        <fullName evidence="5">Adhesin</fullName>
    </recommendedName>
</protein>